<dbReference type="Gene3D" id="2.60.40.10">
    <property type="entry name" value="Immunoglobulins"/>
    <property type="match status" value="1"/>
</dbReference>
<evidence type="ECO:0000313" key="2">
    <source>
        <dbReference type="Proteomes" id="UP001634394"/>
    </source>
</evidence>
<organism evidence="1 2">
    <name type="scientific">Sinanodonta woodiana</name>
    <name type="common">Chinese pond mussel</name>
    <name type="synonym">Anodonta woodiana</name>
    <dbReference type="NCBI Taxonomy" id="1069815"/>
    <lineage>
        <taxon>Eukaryota</taxon>
        <taxon>Metazoa</taxon>
        <taxon>Spiralia</taxon>
        <taxon>Lophotrochozoa</taxon>
        <taxon>Mollusca</taxon>
        <taxon>Bivalvia</taxon>
        <taxon>Autobranchia</taxon>
        <taxon>Heteroconchia</taxon>
        <taxon>Palaeoheterodonta</taxon>
        <taxon>Unionida</taxon>
        <taxon>Unionoidea</taxon>
        <taxon>Unionidae</taxon>
        <taxon>Unioninae</taxon>
        <taxon>Sinanodonta</taxon>
    </lineage>
</organism>
<dbReference type="Proteomes" id="UP001634394">
    <property type="component" value="Unassembled WGS sequence"/>
</dbReference>
<dbReference type="EMBL" id="JBJQND010000011">
    <property type="protein sequence ID" value="KAL3862854.1"/>
    <property type="molecule type" value="Genomic_DNA"/>
</dbReference>
<keyword evidence="2" id="KW-1185">Reference proteome</keyword>
<proteinExistence type="predicted"/>
<feature type="non-terminal residue" evidence="1">
    <location>
        <position position="97"/>
    </location>
</feature>
<comment type="caution">
    <text evidence="1">The sequence shown here is derived from an EMBL/GenBank/DDBJ whole genome shotgun (WGS) entry which is preliminary data.</text>
</comment>
<dbReference type="SUPFAM" id="SSF48726">
    <property type="entry name" value="Immunoglobulin"/>
    <property type="match status" value="1"/>
</dbReference>
<accession>A0ABD3VMQ8</accession>
<sequence length="97" mass="10469">CNNVTVNATLGSQSILPCPLSSVINNTQWIGPPGYIPYNLPGTTILNEDELPAGFFSRLAIHPTTGALIINNTQKSDENCYMCKVLSESITVKLSIM</sequence>
<dbReference type="InterPro" id="IPR036179">
    <property type="entry name" value="Ig-like_dom_sf"/>
</dbReference>
<dbReference type="AlphaFoldDB" id="A0ABD3VMQ8"/>
<evidence type="ECO:0000313" key="1">
    <source>
        <dbReference type="EMBL" id="KAL3862854.1"/>
    </source>
</evidence>
<feature type="non-terminal residue" evidence="1">
    <location>
        <position position="1"/>
    </location>
</feature>
<reference evidence="1 2" key="1">
    <citation type="submission" date="2024-11" db="EMBL/GenBank/DDBJ databases">
        <title>Chromosome-level genome assembly of the freshwater bivalve Anodonta woodiana.</title>
        <authorList>
            <person name="Chen X."/>
        </authorList>
    </citation>
    <scope>NUCLEOTIDE SEQUENCE [LARGE SCALE GENOMIC DNA]</scope>
    <source>
        <strain evidence="1">MN2024</strain>
        <tissue evidence="1">Gills</tissue>
    </source>
</reference>
<gene>
    <name evidence="1" type="ORF">ACJMK2_008800</name>
</gene>
<name>A0ABD3VMQ8_SINWO</name>
<dbReference type="InterPro" id="IPR013783">
    <property type="entry name" value="Ig-like_fold"/>
</dbReference>
<protein>
    <submittedName>
        <fullName evidence="1">Uncharacterized protein</fullName>
    </submittedName>
</protein>